<dbReference type="Proteomes" id="UP000327013">
    <property type="component" value="Chromosome 2"/>
</dbReference>
<dbReference type="InterPro" id="IPR008972">
    <property type="entry name" value="Cupredoxin"/>
</dbReference>
<dbReference type="PANTHER" id="PTHR34052">
    <property type="entry name" value="GLYCINE-RICH PROTEIN-LIKE"/>
    <property type="match status" value="1"/>
</dbReference>
<evidence type="ECO:0000259" key="2">
    <source>
        <dbReference type="PROSITE" id="PS51485"/>
    </source>
</evidence>
<dbReference type="GO" id="GO:0009055">
    <property type="term" value="F:electron transfer activity"/>
    <property type="evidence" value="ECO:0007669"/>
    <property type="project" value="InterPro"/>
</dbReference>
<dbReference type="AlphaFoldDB" id="A0A5N6QP96"/>
<dbReference type="InterPro" id="IPR003245">
    <property type="entry name" value="Phytocyanin_dom"/>
</dbReference>
<feature type="signal peptide" evidence="1">
    <location>
        <begin position="1"/>
        <end position="25"/>
    </location>
</feature>
<evidence type="ECO:0000313" key="4">
    <source>
        <dbReference type="Proteomes" id="UP000327013"/>
    </source>
</evidence>
<organism evidence="3 4">
    <name type="scientific">Carpinus fangiana</name>
    <dbReference type="NCBI Taxonomy" id="176857"/>
    <lineage>
        <taxon>Eukaryota</taxon>
        <taxon>Viridiplantae</taxon>
        <taxon>Streptophyta</taxon>
        <taxon>Embryophyta</taxon>
        <taxon>Tracheophyta</taxon>
        <taxon>Spermatophyta</taxon>
        <taxon>Magnoliopsida</taxon>
        <taxon>eudicotyledons</taxon>
        <taxon>Gunneridae</taxon>
        <taxon>Pentapetalae</taxon>
        <taxon>rosids</taxon>
        <taxon>fabids</taxon>
        <taxon>Fagales</taxon>
        <taxon>Betulaceae</taxon>
        <taxon>Carpinus</taxon>
    </lineage>
</organism>
<dbReference type="PROSITE" id="PS51485">
    <property type="entry name" value="PHYTOCYANIN"/>
    <property type="match status" value="2"/>
</dbReference>
<name>A0A5N6QP96_9ROSI</name>
<gene>
    <name evidence="3" type="ORF">FH972_005433</name>
</gene>
<feature type="chain" id="PRO_5024325596" description="Phytocyanin domain-containing protein" evidence="1">
    <location>
        <begin position="26"/>
        <end position="318"/>
    </location>
</feature>
<dbReference type="Pfam" id="PF02298">
    <property type="entry name" value="Cu_bind_like"/>
    <property type="match status" value="1"/>
</dbReference>
<protein>
    <recommendedName>
        <fullName evidence="2">Phytocyanin domain-containing protein</fullName>
    </recommendedName>
</protein>
<dbReference type="EMBL" id="CM017322">
    <property type="protein sequence ID" value="KAE8008975.1"/>
    <property type="molecule type" value="Genomic_DNA"/>
</dbReference>
<evidence type="ECO:0000256" key="1">
    <source>
        <dbReference type="SAM" id="SignalP"/>
    </source>
</evidence>
<dbReference type="Gene3D" id="2.60.40.420">
    <property type="entry name" value="Cupredoxins - blue copper proteins"/>
    <property type="match status" value="2"/>
</dbReference>
<keyword evidence="4" id="KW-1185">Reference proteome</keyword>
<dbReference type="PANTHER" id="PTHR34052:SF1">
    <property type="entry name" value="OS06G0216700 PROTEIN"/>
    <property type="match status" value="1"/>
</dbReference>
<accession>A0A5N6QP96</accession>
<reference evidence="3 4" key="1">
    <citation type="submission" date="2019-06" db="EMBL/GenBank/DDBJ databases">
        <title>A chromosomal-level reference genome of Carpinus fangiana (Coryloideae, Betulaceae).</title>
        <authorList>
            <person name="Yang X."/>
            <person name="Wang Z."/>
            <person name="Zhang L."/>
            <person name="Hao G."/>
            <person name="Liu J."/>
            <person name="Yang Y."/>
        </authorList>
    </citation>
    <scope>NUCLEOTIDE SEQUENCE [LARGE SCALE GENOMIC DNA]</scope>
    <source>
        <strain evidence="3">Cfa_2016G</strain>
        <tissue evidence="3">Leaf</tissue>
    </source>
</reference>
<sequence>MGGFTFAHGLVLIVAASCMLAVSTANKDWKFGFNNHWPPHKGGSHHPKYRQAAPNKVIVGGSEGWRFNFSYTNWAFKHGPFYLNDTLVFKYDPPKDDNTTIPHSVYLLPNLRSFMKCNLTGAEMLANVTQGGGQGFEYVLKNWKPHYFACGQHDGIHCSLGQMKFFVMPMPHMGGFTFARGLALIVTASCMLAVGTAKKIIVGGSEGWKFNVSYTDWALKNGPFYTHDTLVFKYDPPVDNNSIPHNVYLLQNYESFEKCNLKGAKLLADVTEGGGDGFEYVLKKCEPLYFACGLHEGVHCSLGQMKFVVVPLPRPSLV</sequence>
<dbReference type="SUPFAM" id="SSF49503">
    <property type="entry name" value="Cupredoxins"/>
    <property type="match status" value="2"/>
</dbReference>
<feature type="domain" description="Phytocyanin" evidence="2">
    <location>
        <begin position="55"/>
        <end position="171"/>
    </location>
</feature>
<proteinExistence type="predicted"/>
<dbReference type="OrthoDB" id="1839683at2759"/>
<feature type="domain" description="Phytocyanin" evidence="2">
    <location>
        <begin position="198"/>
        <end position="313"/>
    </location>
</feature>
<keyword evidence="1" id="KW-0732">Signal</keyword>
<evidence type="ECO:0000313" key="3">
    <source>
        <dbReference type="EMBL" id="KAE8008975.1"/>
    </source>
</evidence>